<dbReference type="SMART" id="SM00908">
    <property type="entry name" value="Gal-bind_lectin"/>
    <property type="match status" value="2"/>
</dbReference>
<dbReference type="InterPro" id="IPR013320">
    <property type="entry name" value="ConA-like_dom_sf"/>
</dbReference>
<organism evidence="4 5">
    <name type="scientific">Phrynosoma platyrhinos</name>
    <name type="common">Desert horned lizard</name>
    <dbReference type="NCBI Taxonomy" id="52577"/>
    <lineage>
        <taxon>Eukaryota</taxon>
        <taxon>Metazoa</taxon>
        <taxon>Chordata</taxon>
        <taxon>Craniata</taxon>
        <taxon>Vertebrata</taxon>
        <taxon>Euteleostomi</taxon>
        <taxon>Lepidosauria</taxon>
        <taxon>Squamata</taxon>
        <taxon>Bifurcata</taxon>
        <taxon>Unidentata</taxon>
        <taxon>Episquamata</taxon>
        <taxon>Toxicofera</taxon>
        <taxon>Iguania</taxon>
        <taxon>Phrynosomatidae</taxon>
        <taxon>Phrynosomatinae</taxon>
        <taxon>Phrynosoma</taxon>
    </lineage>
</organism>
<feature type="domain" description="Galectin" evidence="3">
    <location>
        <begin position="18"/>
        <end position="151"/>
    </location>
</feature>
<accession>A0ABQ7SYM7</accession>
<evidence type="ECO:0000313" key="4">
    <source>
        <dbReference type="EMBL" id="KAH0622509.1"/>
    </source>
</evidence>
<feature type="domain" description="Galectin" evidence="3">
    <location>
        <begin position="158"/>
        <end position="288"/>
    </location>
</feature>
<dbReference type="SMART" id="SM00276">
    <property type="entry name" value="GLECT"/>
    <property type="match status" value="2"/>
</dbReference>
<dbReference type="SUPFAM" id="SSF49899">
    <property type="entry name" value="Concanavalin A-like lectins/glucanases"/>
    <property type="match status" value="2"/>
</dbReference>
<dbReference type="InterPro" id="IPR001079">
    <property type="entry name" value="Galectin_CRD"/>
</dbReference>
<dbReference type="PROSITE" id="PS51304">
    <property type="entry name" value="GALECTIN"/>
    <property type="match status" value="2"/>
</dbReference>
<keyword evidence="1 2" id="KW-0430">Lectin</keyword>
<evidence type="ECO:0000256" key="1">
    <source>
        <dbReference type="ARBA" id="ARBA00022734"/>
    </source>
</evidence>
<dbReference type="CDD" id="cd00070">
    <property type="entry name" value="GLECT"/>
    <property type="match status" value="2"/>
</dbReference>
<dbReference type="PANTHER" id="PTHR11346:SF22">
    <property type="entry name" value="GALECTIN-8"/>
    <property type="match status" value="1"/>
</dbReference>
<evidence type="ECO:0000259" key="3">
    <source>
        <dbReference type="PROSITE" id="PS51304"/>
    </source>
</evidence>
<comment type="caution">
    <text evidence="4">The sequence shown here is derived from an EMBL/GenBank/DDBJ whole genome shotgun (WGS) entry which is preliminary data.</text>
</comment>
<dbReference type="InterPro" id="IPR044156">
    <property type="entry name" value="Galectin-like"/>
</dbReference>
<evidence type="ECO:0000256" key="2">
    <source>
        <dbReference type="RuleBase" id="RU102079"/>
    </source>
</evidence>
<name>A0ABQ7SYM7_PHRPL</name>
<protein>
    <recommendedName>
        <fullName evidence="2">Galectin</fullName>
    </recommendedName>
</protein>
<dbReference type="PANTHER" id="PTHR11346">
    <property type="entry name" value="GALECTIN"/>
    <property type="match status" value="1"/>
</dbReference>
<reference evidence="4 5" key="1">
    <citation type="journal article" date="2022" name="Gigascience">
        <title>A chromosome-level genome assembly and annotation of the desert horned lizard, Phrynosoma platyrhinos, provides insight into chromosomal rearrangements among reptiles.</title>
        <authorList>
            <person name="Koochekian N."/>
            <person name="Ascanio A."/>
            <person name="Farleigh K."/>
            <person name="Card D.C."/>
            <person name="Schield D.R."/>
            <person name="Castoe T.A."/>
            <person name="Jezkova T."/>
        </authorList>
    </citation>
    <scope>NUCLEOTIDE SEQUENCE [LARGE SCALE GENOMIC DNA]</scope>
    <source>
        <strain evidence="4">NK-2021</strain>
    </source>
</reference>
<dbReference type="Gene3D" id="2.60.120.200">
    <property type="match status" value="2"/>
</dbReference>
<dbReference type="Proteomes" id="UP000826234">
    <property type="component" value="Unassembled WGS sequence"/>
</dbReference>
<evidence type="ECO:0000313" key="5">
    <source>
        <dbReference type="Proteomes" id="UP000826234"/>
    </source>
</evidence>
<keyword evidence="5" id="KW-1185">Reference proteome</keyword>
<proteinExistence type="predicted"/>
<sequence>MTTLDKFQRTVQNPIIPYIESIIGGLLPGELVVIRGFVPEDSERFQIDFQCGNSTKPRADVAFHFNPRFKRSGCIVCNTLQNEKWGHEEITYEMPFEKGKPFEIVFMVLQEKIQVSVNRQHLLLYKHRINLEKINTLGIYGQVQISMIGFVANKVVPYIARLNSPLEPGRTIVIKGEVKEQANSFAVNLKPSDSNDIALHLNPRMKEKAFVRNSYLSNGWGEEEKQISHFPFSPGMYFELIILCQAHQYNVAINGVHTLEYKHRFKQLNKINIIEVLGDILLLDVRSW</sequence>
<gene>
    <name evidence="4" type="ORF">JD844_024880</name>
</gene>
<dbReference type="Pfam" id="PF00337">
    <property type="entry name" value="Gal-bind_lectin"/>
    <property type="match status" value="2"/>
</dbReference>
<dbReference type="EMBL" id="JAIPUX010003289">
    <property type="protein sequence ID" value="KAH0622509.1"/>
    <property type="molecule type" value="Genomic_DNA"/>
</dbReference>